<dbReference type="Proteomes" id="UP000823749">
    <property type="component" value="Chromosome 8"/>
</dbReference>
<proteinExistence type="predicted"/>
<dbReference type="EMBL" id="JACTNZ010000008">
    <property type="protein sequence ID" value="KAG5537048.1"/>
    <property type="molecule type" value="Genomic_DNA"/>
</dbReference>
<organism evidence="2 3">
    <name type="scientific">Rhododendron griersonianum</name>
    <dbReference type="NCBI Taxonomy" id="479676"/>
    <lineage>
        <taxon>Eukaryota</taxon>
        <taxon>Viridiplantae</taxon>
        <taxon>Streptophyta</taxon>
        <taxon>Embryophyta</taxon>
        <taxon>Tracheophyta</taxon>
        <taxon>Spermatophyta</taxon>
        <taxon>Magnoliopsida</taxon>
        <taxon>eudicotyledons</taxon>
        <taxon>Gunneridae</taxon>
        <taxon>Pentapetalae</taxon>
        <taxon>asterids</taxon>
        <taxon>Ericales</taxon>
        <taxon>Ericaceae</taxon>
        <taxon>Ericoideae</taxon>
        <taxon>Rhodoreae</taxon>
        <taxon>Rhododendron</taxon>
    </lineage>
</organism>
<sequence>MTYHRKNRVEEQGGMTYRSACFGGLRWWIDQKQKDLTMEKQPQLMREKEKLESKREKREPVG</sequence>
<evidence type="ECO:0000313" key="3">
    <source>
        <dbReference type="Proteomes" id="UP000823749"/>
    </source>
</evidence>
<keyword evidence="3" id="KW-1185">Reference proteome</keyword>
<name>A0AAV6J9H3_9ERIC</name>
<feature type="region of interest" description="Disordered" evidence="1">
    <location>
        <begin position="39"/>
        <end position="62"/>
    </location>
</feature>
<accession>A0AAV6J9H3</accession>
<dbReference type="AlphaFoldDB" id="A0AAV6J9H3"/>
<evidence type="ECO:0000256" key="1">
    <source>
        <dbReference type="SAM" id="MobiDB-lite"/>
    </source>
</evidence>
<reference evidence="2" key="1">
    <citation type="submission" date="2020-08" db="EMBL/GenBank/DDBJ databases">
        <title>Plant Genome Project.</title>
        <authorList>
            <person name="Zhang R.-G."/>
        </authorList>
    </citation>
    <scope>NUCLEOTIDE SEQUENCE</scope>
    <source>
        <strain evidence="2">WSP0</strain>
        <tissue evidence="2">Leaf</tissue>
    </source>
</reference>
<gene>
    <name evidence="2" type="ORF">RHGRI_024483</name>
</gene>
<protein>
    <submittedName>
        <fullName evidence="2">Uncharacterized protein</fullName>
    </submittedName>
</protein>
<comment type="caution">
    <text evidence="2">The sequence shown here is derived from an EMBL/GenBank/DDBJ whole genome shotgun (WGS) entry which is preliminary data.</text>
</comment>
<evidence type="ECO:0000313" key="2">
    <source>
        <dbReference type="EMBL" id="KAG5537048.1"/>
    </source>
</evidence>
<feature type="compositionally biased region" description="Basic and acidic residues" evidence="1">
    <location>
        <begin position="45"/>
        <end position="62"/>
    </location>
</feature>